<keyword evidence="17" id="KW-1185">Reference proteome</keyword>
<dbReference type="GO" id="GO:0032259">
    <property type="term" value="P:methylation"/>
    <property type="evidence" value="ECO:0007669"/>
    <property type="project" value="UniProtKB-KW"/>
</dbReference>
<evidence type="ECO:0000256" key="12">
    <source>
        <dbReference type="ARBA" id="ARBA00023264"/>
    </source>
</evidence>
<evidence type="ECO:0000256" key="13">
    <source>
        <dbReference type="HAMAP-Rule" id="MF_03217"/>
    </source>
</evidence>
<keyword evidence="11 13" id="KW-0594">Phospholipid biosynthesis</keyword>
<reference evidence="16 17" key="1">
    <citation type="journal article" date="2018" name="BMC Genomics">
        <title>Comparative genome analyses reveal sequence features reflecting distinct modes of host-adaptation between dicot and monocot powdery mildew.</title>
        <authorList>
            <person name="Wu Y."/>
            <person name="Ma X."/>
            <person name="Pan Z."/>
            <person name="Kale S.D."/>
            <person name="Song Y."/>
            <person name="King H."/>
            <person name="Zhang Q."/>
            <person name="Presley C."/>
            <person name="Deng X."/>
            <person name="Wei C.I."/>
            <person name="Xiao S."/>
        </authorList>
    </citation>
    <scope>NUCLEOTIDE SEQUENCE [LARGE SCALE GENOMIC DNA]</scope>
    <source>
        <strain evidence="16">UMSG3</strain>
    </source>
</reference>
<comment type="similarity">
    <text evidence="13 14">Belongs to the class VI-like SAM-binding methyltransferase superfamily. CHO2 family.</text>
</comment>
<evidence type="ECO:0000256" key="1">
    <source>
        <dbReference type="ARBA" id="ARBA00004127"/>
    </source>
</evidence>
<comment type="caution">
    <text evidence="16">The sequence shown here is derived from an EMBL/GenBank/DDBJ whole genome shotgun (WGS) entry which is preliminary data.</text>
</comment>
<feature type="transmembrane region" description="Helical" evidence="13 14">
    <location>
        <begin position="113"/>
        <end position="134"/>
    </location>
</feature>
<dbReference type="EC" id="2.1.1.17" evidence="13 14"/>
<evidence type="ECO:0000256" key="11">
    <source>
        <dbReference type="ARBA" id="ARBA00023209"/>
    </source>
</evidence>
<proteinExistence type="inferred from homology"/>
<keyword evidence="12 13" id="KW-1208">Phospholipid metabolism</keyword>
<feature type="transmembrane region" description="Helical" evidence="13 14">
    <location>
        <begin position="90"/>
        <end position="107"/>
    </location>
</feature>
<dbReference type="PROSITE" id="PS51598">
    <property type="entry name" value="SAM_CHO2"/>
    <property type="match status" value="1"/>
</dbReference>
<keyword evidence="10 13" id="KW-0472">Membrane</keyword>
<comment type="subcellular location">
    <subcellularLocation>
        <location evidence="1">Endomembrane system</location>
        <topology evidence="1">Multi-pass membrane protein</topology>
    </subcellularLocation>
    <subcellularLocation>
        <location evidence="13 14">Endoplasmic reticulum membrane</location>
        <topology evidence="13 14">Multi-pass membrane protein</topology>
    </subcellularLocation>
</comment>
<keyword evidence="7 13" id="KW-0256">Endoplasmic reticulum</keyword>
<dbReference type="InterPro" id="IPR016219">
    <property type="entry name" value="Phosphatid-EA_MeTrfase_fun"/>
</dbReference>
<feature type="transmembrane region" description="Helical" evidence="13 14">
    <location>
        <begin position="566"/>
        <end position="599"/>
    </location>
</feature>
<dbReference type="Gene3D" id="1.20.120.1630">
    <property type="match status" value="1"/>
</dbReference>
<protein>
    <recommendedName>
        <fullName evidence="13 14">Phosphatidylethanolamine N-methyltransferase</fullName>
        <shortName evidence="13">PE methyltransferase</shortName>
        <shortName evidence="13 14">PEAMT</shortName>
        <shortName evidence="13">PEMT</shortName>
        <ecNumber evidence="13 14">2.1.1.17</ecNumber>
    </recommendedName>
</protein>
<evidence type="ECO:0000256" key="15">
    <source>
        <dbReference type="SAM" id="MobiDB-lite"/>
    </source>
</evidence>
<feature type="transmembrane region" description="Helical" evidence="13 14">
    <location>
        <begin position="509"/>
        <end position="530"/>
    </location>
</feature>
<dbReference type="Pfam" id="PF04191">
    <property type="entry name" value="PEMT"/>
    <property type="match status" value="2"/>
</dbReference>
<dbReference type="HAMAP" id="MF_03217">
    <property type="entry name" value="PEMT"/>
    <property type="match status" value="1"/>
</dbReference>
<comment type="function">
    <text evidence="13 14">Catalyzes the first step of the methylation pathway of phosphatidylcholine biosynthesis, the SAM-dependent methylation of phosphatidylethanolamine (PE) to phosphatidylmonomethylethanolamine (PMME).</text>
</comment>
<accession>A0A420JA33</accession>
<dbReference type="GO" id="GO:0004608">
    <property type="term" value="F:phosphatidylethanolamine N-methyltransferase activity"/>
    <property type="evidence" value="ECO:0007669"/>
    <property type="project" value="UniProtKB-UniRule"/>
</dbReference>
<keyword evidence="5 13" id="KW-0949">S-adenosyl-L-methionine</keyword>
<evidence type="ECO:0000256" key="2">
    <source>
        <dbReference type="ARBA" id="ARBA00022516"/>
    </source>
</evidence>
<evidence type="ECO:0000256" key="8">
    <source>
        <dbReference type="ARBA" id="ARBA00022989"/>
    </source>
</evidence>
<keyword evidence="3 13" id="KW-0489">Methyltransferase</keyword>
<comment type="catalytic activity">
    <reaction evidence="13 14">
        <text>a 1,2-diacyl-sn-glycero-3-phosphoethanolamine + S-adenosyl-L-methionine = a 1,2-diacyl-sn-glycero-3-phospho-N-methylethanolamine + S-adenosyl-L-homocysteine + H(+)</text>
        <dbReference type="Rhea" id="RHEA:11164"/>
        <dbReference type="ChEBI" id="CHEBI:15378"/>
        <dbReference type="ChEBI" id="CHEBI:57856"/>
        <dbReference type="ChEBI" id="CHEBI:59789"/>
        <dbReference type="ChEBI" id="CHEBI:64573"/>
        <dbReference type="ChEBI" id="CHEBI:64612"/>
        <dbReference type="EC" id="2.1.1.17"/>
    </reaction>
</comment>
<dbReference type="PANTHER" id="PTHR32138">
    <property type="entry name" value="PHOSPHATIDYLETHANOLAMINE N-METHYLTRANSFERASE"/>
    <property type="match status" value="1"/>
</dbReference>
<dbReference type="STRING" id="62708.A0A420JA33"/>
<feature type="compositionally biased region" description="Low complexity" evidence="15">
    <location>
        <begin position="347"/>
        <end position="357"/>
    </location>
</feature>
<dbReference type="Gene3D" id="2.60.40.2840">
    <property type="match status" value="1"/>
</dbReference>
<dbReference type="GO" id="GO:0006656">
    <property type="term" value="P:phosphatidylcholine biosynthetic process"/>
    <property type="evidence" value="ECO:0007669"/>
    <property type="project" value="UniProtKB-UniRule"/>
</dbReference>
<gene>
    <name evidence="16" type="ORF">GcM3_010012</name>
</gene>
<evidence type="ECO:0000256" key="4">
    <source>
        <dbReference type="ARBA" id="ARBA00022679"/>
    </source>
</evidence>
<dbReference type="AlphaFoldDB" id="A0A420JA33"/>
<dbReference type="Proteomes" id="UP000283383">
    <property type="component" value="Unassembled WGS sequence"/>
</dbReference>
<keyword evidence="2 13" id="KW-0444">Lipid biosynthesis</keyword>
<keyword evidence="8 13" id="KW-1133">Transmembrane helix</keyword>
<sequence length="977" mass="111747">MVAEIKQNLQTMSGRNFAISRNKGLQRRRIGSEHSSFRSDYSCGIDEGDKVRQKKTIGRTPDGTMFIVPQTHDMVSQLLDPRQPKNLSDALVLVMLIFHIIAFYFLPSYFKQPVFAITFLFWRSCYNLGIGYLLHVQSNYRQLVVWAKSTGFFENSEVKSRNDSWLRSFIKRELETKISEDYKFEKAPIEYNTWLIFRRVVDLILMCDFTSYCLFAIACGNHPIGEGLAMSLARWAIGISLVGFNLWVKLDAHRVVKDYAWYWGDFFYLVDQKLTFDGVFEMAPHPMYSVGYAGYYGISMMAASYKVFFISLIAHAAQFAFLIHVENPHIEKTYNPPPSRKKEINLNSSDSNTSKSGTSEDDKKFKDDLASDSGVPISLRKPIVAQNYMGFGSLDLFRTTDLSVLLLQFLMVLLTMLTPSTPGFQIFFVLNAVSWRIWYNVGLGIILDKQSKVKLWTRHFLKFGETIETAWREWKGIYYLSMTMCYASFIAASWKTYTLPQDWAYGLVLFRHILGAGLIALQIWTAVSIYESLGEFGWFFGDFFFDKGTKLTYSGIYRYLNNPERIIGLASVWGAVLITNSPAIFFLALISHILSMGFIQQVEKPHMHKLYGRNLRVEAGLTKSLRKSLPPSLIKIQGGVDKVFEETSNFVEDIMDATKPKFSVGIPTIIRNVLSLLNNLLVRLTLTRVNHNLVDHDSRNYSIEIEGVILNARSDERSSGKEFITAKTPQSRSGHYKPLMLEYGAPITVRWKAPIYCSKKDWIGLYMVADNESREVTCVSSAGRWMQIISSNHEPIPGEIRNRNSHKIVRNERQANGSTLDYVKGKMIFEGDRLWWKQGVFEFRYHHDGKHNVMAISLPFEIHIRKFDELEPGIDNSSSLQTAVENALLPVVQNCFDRDPEIAPNTVTESFGSLIERDRKYSRRVVYAVHQMFGFALAPRVVLVDGNVRKLSKRICNAKKVLEPYAMSHSIGATSPK</sequence>
<dbReference type="GO" id="GO:0005789">
    <property type="term" value="C:endoplasmic reticulum membrane"/>
    <property type="evidence" value="ECO:0007669"/>
    <property type="project" value="UniProtKB-SubCell"/>
</dbReference>
<keyword evidence="9 13" id="KW-0443">Lipid metabolism</keyword>
<evidence type="ECO:0000256" key="5">
    <source>
        <dbReference type="ARBA" id="ARBA00022691"/>
    </source>
</evidence>
<evidence type="ECO:0000256" key="6">
    <source>
        <dbReference type="ARBA" id="ARBA00022692"/>
    </source>
</evidence>
<keyword evidence="4 13" id="KW-0808">Transferase</keyword>
<organism evidence="16 17">
    <name type="scientific">Golovinomyces cichoracearum</name>
    <dbReference type="NCBI Taxonomy" id="62708"/>
    <lineage>
        <taxon>Eukaryota</taxon>
        <taxon>Fungi</taxon>
        <taxon>Dikarya</taxon>
        <taxon>Ascomycota</taxon>
        <taxon>Pezizomycotina</taxon>
        <taxon>Leotiomycetes</taxon>
        <taxon>Erysiphales</taxon>
        <taxon>Erysiphaceae</taxon>
        <taxon>Golovinomyces</taxon>
    </lineage>
</organism>
<dbReference type="UniPathway" id="UPA00753"/>
<evidence type="ECO:0000256" key="7">
    <source>
        <dbReference type="ARBA" id="ARBA00022824"/>
    </source>
</evidence>
<keyword evidence="6 13" id="KW-0812">Transmembrane</keyword>
<comment type="pathway">
    <text evidence="13 14">Phospholipid metabolism; phosphatidylcholine biosynthesis.</text>
</comment>
<dbReference type="PIRSF" id="PIRSF000383">
    <property type="entry name" value="PEAMT"/>
    <property type="match status" value="1"/>
</dbReference>
<dbReference type="PANTHER" id="PTHR32138:SF0">
    <property type="entry name" value="PHOSPHATIDYLETHANOLAMINE N-METHYLTRANSFERASE"/>
    <property type="match status" value="1"/>
</dbReference>
<evidence type="ECO:0000256" key="9">
    <source>
        <dbReference type="ARBA" id="ARBA00023098"/>
    </source>
</evidence>
<evidence type="ECO:0000256" key="10">
    <source>
        <dbReference type="ARBA" id="ARBA00023136"/>
    </source>
</evidence>
<feature type="compositionally biased region" description="Basic and acidic residues" evidence="15">
    <location>
        <begin position="358"/>
        <end position="367"/>
    </location>
</feature>
<comment type="caution">
    <text evidence="13 14">Lacks conserved residue(s) required for the propagation of feature annotation.</text>
</comment>
<dbReference type="EMBL" id="MCBQ01001065">
    <property type="protein sequence ID" value="RKF83647.1"/>
    <property type="molecule type" value="Genomic_DNA"/>
</dbReference>
<feature type="transmembrane region" description="Helical" evidence="13 14">
    <location>
        <begin position="477"/>
        <end position="497"/>
    </location>
</feature>
<name>A0A420JA33_9PEZI</name>
<evidence type="ECO:0000313" key="17">
    <source>
        <dbReference type="Proteomes" id="UP000283383"/>
    </source>
</evidence>
<evidence type="ECO:0000256" key="3">
    <source>
        <dbReference type="ARBA" id="ARBA00022603"/>
    </source>
</evidence>
<dbReference type="InterPro" id="IPR007318">
    <property type="entry name" value="Phopholipid_MeTrfase"/>
</dbReference>
<evidence type="ECO:0000313" key="16">
    <source>
        <dbReference type="EMBL" id="RKF83647.1"/>
    </source>
</evidence>
<evidence type="ECO:0000256" key="14">
    <source>
        <dbReference type="RuleBase" id="RU361122"/>
    </source>
</evidence>
<feature type="region of interest" description="Disordered" evidence="15">
    <location>
        <begin position="333"/>
        <end position="367"/>
    </location>
</feature>